<feature type="region of interest" description="Disordered" evidence="1">
    <location>
        <begin position="1"/>
        <end position="45"/>
    </location>
</feature>
<organism evidence="3 4">
    <name type="scientific">Caenorhabditis briggsae</name>
    <dbReference type="NCBI Taxonomy" id="6238"/>
    <lineage>
        <taxon>Eukaryota</taxon>
        <taxon>Metazoa</taxon>
        <taxon>Ecdysozoa</taxon>
        <taxon>Nematoda</taxon>
        <taxon>Chromadorea</taxon>
        <taxon>Rhabditida</taxon>
        <taxon>Rhabditina</taxon>
        <taxon>Rhabditomorpha</taxon>
        <taxon>Rhabditoidea</taxon>
        <taxon>Rhabditidae</taxon>
        <taxon>Peloderinae</taxon>
        <taxon>Caenorhabditis</taxon>
    </lineage>
</organism>
<dbReference type="InterPro" id="IPR036420">
    <property type="entry name" value="BRCT_dom_sf"/>
</dbReference>
<feature type="compositionally biased region" description="Pro residues" evidence="1">
    <location>
        <begin position="291"/>
        <end position="300"/>
    </location>
</feature>
<dbReference type="CDD" id="cd00027">
    <property type="entry name" value="BRCT"/>
    <property type="match status" value="2"/>
</dbReference>
<reference evidence="3 4" key="1">
    <citation type="submission" date="2022-04" db="EMBL/GenBank/DDBJ databases">
        <title>Chromosome-level reference genomes for two strains of Caenorhabditis briggsae: an improved platform for comparative genomics.</title>
        <authorList>
            <person name="Stevens L."/>
            <person name="Andersen E."/>
        </authorList>
    </citation>
    <scope>NUCLEOTIDE SEQUENCE [LARGE SCALE GENOMIC DNA]</scope>
    <source>
        <strain evidence="3">VX34</strain>
        <tissue evidence="3">Whole-organism</tissue>
    </source>
</reference>
<feature type="domain" description="BRCT" evidence="2">
    <location>
        <begin position="513"/>
        <end position="595"/>
    </location>
</feature>
<gene>
    <name evidence="3" type="ORF">L5515_002232</name>
</gene>
<feature type="domain" description="BRCT" evidence="2">
    <location>
        <begin position="133"/>
        <end position="205"/>
    </location>
</feature>
<evidence type="ECO:0000259" key="2">
    <source>
        <dbReference type="PROSITE" id="PS50172"/>
    </source>
</evidence>
<protein>
    <recommendedName>
        <fullName evidence="2">BRCT domain-containing protein</fullName>
    </recommendedName>
</protein>
<name>A0AAE9J4L4_CAEBR</name>
<dbReference type="FunFam" id="3.40.50.10190:FF:000192">
    <property type="entry name" value="Protein CBG13622"/>
    <property type="match status" value="1"/>
</dbReference>
<accession>A0AAE9J4L4</accession>
<evidence type="ECO:0000313" key="4">
    <source>
        <dbReference type="Proteomes" id="UP000829354"/>
    </source>
</evidence>
<feature type="compositionally biased region" description="Basic residues" evidence="1">
    <location>
        <begin position="400"/>
        <end position="414"/>
    </location>
</feature>
<dbReference type="InterPro" id="IPR001357">
    <property type="entry name" value="BRCT_dom"/>
</dbReference>
<feature type="region of interest" description="Disordered" evidence="1">
    <location>
        <begin position="64"/>
        <end position="107"/>
    </location>
</feature>
<dbReference type="PROSITE" id="PS50172">
    <property type="entry name" value="BRCT"/>
    <property type="match status" value="3"/>
</dbReference>
<feature type="compositionally biased region" description="Basic residues" evidence="1">
    <location>
        <begin position="357"/>
        <end position="367"/>
    </location>
</feature>
<feature type="compositionally biased region" description="Basic and acidic residues" evidence="1">
    <location>
        <begin position="416"/>
        <end position="425"/>
    </location>
</feature>
<feature type="region of interest" description="Disordered" evidence="1">
    <location>
        <begin position="277"/>
        <end position="302"/>
    </location>
</feature>
<dbReference type="FunFam" id="3.40.50.10190:FF:000169">
    <property type="entry name" value="Protein CBG13622"/>
    <property type="match status" value="1"/>
</dbReference>
<dbReference type="Pfam" id="PF00533">
    <property type="entry name" value="BRCT"/>
    <property type="match status" value="2"/>
</dbReference>
<feature type="region of interest" description="Disordered" evidence="1">
    <location>
        <begin position="398"/>
        <end position="425"/>
    </location>
</feature>
<keyword evidence="4" id="KW-1185">Reference proteome</keyword>
<evidence type="ECO:0000256" key="1">
    <source>
        <dbReference type="SAM" id="MobiDB-lite"/>
    </source>
</evidence>
<feature type="domain" description="BRCT" evidence="2">
    <location>
        <begin position="602"/>
        <end position="689"/>
    </location>
</feature>
<dbReference type="Gene3D" id="3.40.50.10190">
    <property type="entry name" value="BRCT domain"/>
    <property type="match status" value="3"/>
</dbReference>
<sequence length="690" mass="79341">MSIAYGFDPDISPIYEDDNGTYHSAHFSSADTPRKSGRVTNQTMGASRIDSNLSSFHDFHQECAPISESTVEESDFRERQEEDSDENVPDSRDGVLEAPDFNDDVDDENVPESVGFLADTWIVLSAGCCLPIRHHLSKKLKEMGAEVQQNVDYRTTHVVVDRYGDESIVGKAMARRPHPPAMVDIKWIQECLDHRKKCQESDYSMQGLRYLKQTCRRLSSFREPSPMGQEESFFEDFDDEEAPNDPKKLLEEIRKLSDRLDALLDYEPVIRFEYHSPDCPTRQHEKRRSAIPPPRNPLNLPPEDVRRLLSTISTLTTIRRRRSFSGYILEHREPENLAVEVQKMTKDVREIWEKPKGKSPKKSKKAPQKTVNDMRKTMAADLTTIRNTLGRNADLNRARTPAKKTQKAVKKPLSRQKMEPVRADDSDIESALASLSISGARNGARRALQKSSVLIVEDSRRPLVPTASNVINRLQKRSEEEDDDFISDVSAYIQMRNQKKIIRDNEEEEKNEVVFTGFSKDSPIETRLKSIIRRFRLNVATEIDDRRTLCVVSRHGKRTLVVLKAICCNVPIIRPQWLEESFEDSQLLSIDDYVYEEWLLIQNNKIFENFHLKMWISSECTPEAKELAWMVEKCGGKVTRHLHKADLAIAPEAWEMPEIHVGHIEVVTPLFLIDSISMAALQSFRDYMER</sequence>
<dbReference type="EMBL" id="CP092620">
    <property type="protein sequence ID" value="UMM14414.1"/>
    <property type="molecule type" value="Genomic_DNA"/>
</dbReference>
<proteinExistence type="predicted"/>
<feature type="region of interest" description="Disordered" evidence="1">
    <location>
        <begin position="352"/>
        <end position="371"/>
    </location>
</feature>
<dbReference type="SUPFAM" id="SSF52113">
    <property type="entry name" value="BRCT domain"/>
    <property type="match status" value="3"/>
</dbReference>
<dbReference type="SMART" id="SM00292">
    <property type="entry name" value="BRCT"/>
    <property type="match status" value="3"/>
</dbReference>
<evidence type="ECO:0000313" key="3">
    <source>
        <dbReference type="EMBL" id="UMM14414.1"/>
    </source>
</evidence>
<dbReference type="Proteomes" id="UP000829354">
    <property type="component" value="Chromosome I"/>
</dbReference>
<dbReference type="AlphaFoldDB" id="A0AAE9J4L4"/>